<feature type="transmembrane region" description="Helical" evidence="1">
    <location>
        <begin position="27"/>
        <end position="52"/>
    </location>
</feature>
<evidence type="ECO:0000256" key="1">
    <source>
        <dbReference type="SAM" id="Phobius"/>
    </source>
</evidence>
<evidence type="ECO:0000313" key="3">
    <source>
        <dbReference type="Proteomes" id="UP000266841"/>
    </source>
</evidence>
<sequence length="132" mass="14795">MEELDSSYHCFLCQPSWANPTGNFSPLLLWALLRPPILALSSIYLALLLTIVRRTILGFDGKGARSYGGTLVSRYGWQATHRVEHGLVQLFVVGAELQLVCCMQPCDAMMIMPLPTIRRRQWCLAASNEART</sequence>
<dbReference type="Proteomes" id="UP000266841">
    <property type="component" value="Unassembled WGS sequence"/>
</dbReference>
<keyword evidence="1" id="KW-0812">Transmembrane</keyword>
<dbReference type="EMBL" id="AGNL01017512">
    <property type="protein sequence ID" value="EJK64221.1"/>
    <property type="molecule type" value="Genomic_DNA"/>
</dbReference>
<name>K0STB4_THAOC</name>
<comment type="caution">
    <text evidence="2">The sequence shown here is derived from an EMBL/GenBank/DDBJ whole genome shotgun (WGS) entry which is preliminary data.</text>
</comment>
<organism evidence="2 3">
    <name type="scientific">Thalassiosira oceanica</name>
    <name type="common">Marine diatom</name>
    <dbReference type="NCBI Taxonomy" id="159749"/>
    <lineage>
        <taxon>Eukaryota</taxon>
        <taxon>Sar</taxon>
        <taxon>Stramenopiles</taxon>
        <taxon>Ochrophyta</taxon>
        <taxon>Bacillariophyta</taxon>
        <taxon>Coscinodiscophyceae</taxon>
        <taxon>Thalassiosirophycidae</taxon>
        <taxon>Thalassiosirales</taxon>
        <taxon>Thalassiosiraceae</taxon>
        <taxon>Thalassiosira</taxon>
    </lineage>
</organism>
<protein>
    <submittedName>
        <fullName evidence="2">Uncharacterized protein</fullName>
    </submittedName>
</protein>
<accession>K0STB4</accession>
<reference evidence="2 3" key="1">
    <citation type="journal article" date="2012" name="Genome Biol.">
        <title>Genome and low-iron response of an oceanic diatom adapted to chronic iron limitation.</title>
        <authorList>
            <person name="Lommer M."/>
            <person name="Specht M."/>
            <person name="Roy A.S."/>
            <person name="Kraemer L."/>
            <person name="Andreson R."/>
            <person name="Gutowska M.A."/>
            <person name="Wolf J."/>
            <person name="Bergner S.V."/>
            <person name="Schilhabel M.B."/>
            <person name="Klostermeier U.C."/>
            <person name="Beiko R.G."/>
            <person name="Rosenstiel P."/>
            <person name="Hippler M."/>
            <person name="Laroche J."/>
        </authorList>
    </citation>
    <scope>NUCLEOTIDE SEQUENCE [LARGE SCALE GENOMIC DNA]</scope>
    <source>
        <strain evidence="2 3">CCMP1005</strain>
    </source>
</reference>
<gene>
    <name evidence="2" type="ORF">THAOC_15068</name>
</gene>
<proteinExistence type="predicted"/>
<dbReference type="AlphaFoldDB" id="K0STB4"/>
<keyword evidence="3" id="KW-1185">Reference proteome</keyword>
<evidence type="ECO:0000313" key="2">
    <source>
        <dbReference type="EMBL" id="EJK64221.1"/>
    </source>
</evidence>
<keyword evidence="1" id="KW-1133">Transmembrane helix</keyword>
<keyword evidence="1" id="KW-0472">Membrane</keyword>